<dbReference type="Proteomes" id="UP000030693">
    <property type="component" value="Unassembled WGS sequence"/>
</dbReference>
<proteinExistence type="predicted"/>
<dbReference type="GeneID" id="20529502"/>
<keyword evidence="2" id="KW-1133">Transmembrane helix</keyword>
<evidence type="ECO:0008006" key="5">
    <source>
        <dbReference type="Google" id="ProtNLM"/>
    </source>
</evidence>
<dbReference type="PANTHER" id="PTHR32026">
    <property type="entry name" value="METHYLTRANSFERASE-LIKE PROTEIN 24"/>
    <property type="match status" value="1"/>
</dbReference>
<keyword evidence="2" id="KW-0812">Transmembrane</keyword>
<feature type="transmembrane region" description="Helical" evidence="2">
    <location>
        <begin position="40"/>
        <end position="60"/>
    </location>
</feature>
<feature type="region of interest" description="Disordered" evidence="1">
    <location>
        <begin position="155"/>
        <end position="209"/>
    </location>
</feature>
<accession>A0A058Z2J9</accession>
<gene>
    <name evidence="3" type="ORF">H696_04777</name>
</gene>
<dbReference type="AlphaFoldDB" id="A0A058Z2J9"/>
<organism evidence="3">
    <name type="scientific">Fonticula alba</name>
    <name type="common">Slime mold</name>
    <dbReference type="NCBI Taxonomy" id="691883"/>
    <lineage>
        <taxon>Eukaryota</taxon>
        <taxon>Rotosphaerida</taxon>
        <taxon>Fonticulaceae</taxon>
        <taxon>Fonticula</taxon>
    </lineage>
</organism>
<evidence type="ECO:0000256" key="1">
    <source>
        <dbReference type="SAM" id="MobiDB-lite"/>
    </source>
</evidence>
<evidence type="ECO:0000256" key="2">
    <source>
        <dbReference type="SAM" id="Phobius"/>
    </source>
</evidence>
<dbReference type="InterPro" id="IPR026913">
    <property type="entry name" value="METTL24"/>
</dbReference>
<feature type="region of interest" description="Disordered" evidence="1">
    <location>
        <begin position="331"/>
        <end position="351"/>
    </location>
</feature>
<dbReference type="PANTHER" id="PTHR32026:SF10">
    <property type="entry name" value="METHYLTRANSFERASE-LIKE PROTEIN 24-RELATED"/>
    <property type="match status" value="1"/>
</dbReference>
<dbReference type="RefSeq" id="XP_009496916.1">
    <property type="nucleotide sequence ID" value="XM_009498641.1"/>
</dbReference>
<name>A0A058Z2J9_FONAL</name>
<keyword evidence="2" id="KW-0472">Membrane</keyword>
<protein>
    <recommendedName>
        <fullName evidence="5">Methyltransferase FkbM domain-containing protein</fullName>
    </recommendedName>
</protein>
<evidence type="ECO:0000313" key="4">
    <source>
        <dbReference type="Proteomes" id="UP000030693"/>
    </source>
</evidence>
<sequence length="464" mass="51045">MYASSDYELGPLISSPRVAKAAKPPTIWTKLRMLARRYNVILILTGLLLVWTVVFIVRMIPHATERMNNASLACNYLSEARASLATRVNHAAKKLGTAKIKTYGREGTSESLRKMRPIPVHAEERNFNPLLAIDAHLVKCAIRYDIAIEDVDTNSSRHTHKYKLKPKPEAGQDQAPAADAGSKQRRDVPGEEAGAGAAAATAPEAPARPDRYILEEKADQNKLVLSEIRPDDHDHHGHSHGPGGKQRKLLSKSNINSTNKGHPRLVLCNPKFFIRKPCVAYSFRSGSIPNTVERAFGGDLLGCVVHYFDPLMSPFSVSVVDIPDDVQSHQIGIGPSRSFRSPFSETGNGHRSPLKTLGNIASGLGHTPNGVDIVAIDIAGDERTVIPHMLRDIRVHRLRIKMLLITFHDELMADGSKVEMPDGQALLHDLLAAGFIPYNRHRSDSHNQTNWAFISEDALTGMIG</sequence>
<feature type="compositionally biased region" description="Low complexity" evidence="1">
    <location>
        <begin position="169"/>
        <end position="181"/>
    </location>
</feature>
<dbReference type="OrthoDB" id="10006218at2759"/>
<feature type="compositionally biased region" description="Polar residues" evidence="1">
    <location>
        <begin position="338"/>
        <end position="349"/>
    </location>
</feature>
<dbReference type="EMBL" id="KB932208">
    <property type="protein sequence ID" value="KCV68484.1"/>
    <property type="molecule type" value="Genomic_DNA"/>
</dbReference>
<feature type="region of interest" description="Disordered" evidence="1">
    <location>
        <begin position="230"/>
        <end position="249"/>
    </location>
</feature>
<evidence type="ECO:0000313" key="3">
    <source>
        <dbReference type="EMBL" id="KCV68484.1"/>
    </source>
</evidence>
<keyword evidence="4" id="KW-1185">Reference proteome</keyword>
<reference evidence="3" key="1">
    <citation type="submission" date="2013-04" db="EMBL/GenBank/DDBJ databases">
        <title>The Genome Sequence of Fonticula alba ATCC 38817.</title>
        <authorList>
            <consortium name="The Broad Institute Genomics Platform"/>
            <person name="Russ C."/>
            <person name="Cuomo C."/>
            <person name="Burger G."/>
            <person name="Gray M.W."/>
            <person name="Holland P.W.H."/>
            <person name="King N."/>
            <person name="Lang F.B.F."/>
            <person name="Roger A.J."/>
            <person name="Ruiz-Trillo I."/>
            <person name="Brown M."/>
            <person name="Walker B."/>
            <person name="Young S."/>
            <person name="Zeng Q."/>
            <person name="Gargeya S."/>
            <person name="Fitzgerald M."/>
            <person name="Haas B."/>
            <person name="Abouelleil A."/>
            <person name="Allen A.W."/>
            <person name="Alvarado L."/>
            <person name="Arachchi H.M."/>
            <person name="Berlin A.M."/>
            <person name="Chapman S.B."/>
            <person name="Gainer-Dewar J."/>
            <person name="Goldberg J."/>
            <person name="Griggs A."/>
            <person name="Gujja S."/>
            <person name="Hansen M."/>
            <person name="Howarth C."/>
            <person name="Imamovic A."/>
            <person name="Ireland A."/>
            <person name="Larimer J."/>
            <person name="McCowan C."/>
            <person name="Murphy C."/>
            <person name="Pearson M."/>
            <person name="Poon T.W."/>
            <person name="Priest M."/>
            <person name="Roberts A."/>
            <person name="Saif S."/>
            <person name="Shea T."/>
            <person name="Sisk P."/>
            <person name="Sykes S."/>
            <person name="Wortman J."/>
            <person name="Nusbaum C."/>
            <person name="Birren B."/>
        </authorList>
    </citation>
    <scope>NUCLEOTIDE SEQUENCE [LARGE SCALE GENOMIC DNA]</scope>
    <source>
        <strain evidence="3">ATCC 38817</strain>
    </source>
</reference>
<feature type="compositionally biased region" description="Low complexity" evidence="1">
    <location>
        <begin position="191"/>
        <end position="205"/>
    </location>
</feature>